<dbReference type="Proteomes" id="UP000249913">
    <property type="component" value="Unassembled WGS sequence"/>
</dbReference>
<dbReference type="InterPro" id="IPR038765">
    <property type="entry name" value="Papain-like_cys_pep_sf"/>
</dbReference>
<dbReference type="Pfam" id="PF00797">
    <property type="entry name" value="Acetyltransf_2"/>
    <property type="match status" value="1"/>
</dbReference>
<proteinExistence type="inferred from homology"/>
<dbReference type="GO" id="GO:0016407">
    <property type="term" value="F:acetyltransferase activity"/>
    <property type="evidence" value="ECO:0007669"/>
    <property type="project" value="InterPro"/>
</dbReference>
<reference evidence="2 3" key="1">
    <citation type="submission" date="2018-06" db="EMBL/GenBank/DDBJ databases">
        <authorList>
            <consortium name="Pathogen Informatics"/>
            <person name="Doyle S."/>
        </authorList>
    </citation>
    <scope>NUCLEOTIDE SEQUENCE [LARGE SCALE GENOMIC DNA]</scope>
    <source>
        <strain evidence="2 3">NCTC7878</strain>
    </source>
</reference>
<evidence type="ECO:0000313" key="2">
    <source>
        <dbReference type="EMBL" id="SPZ97586.1"/>
    </source>
</evidence>
<dbReference type="AlphaFoldDB" id="A0A2X2JZF4"/>
<dbReference type="EMBL" id="UAUX01000005">
    <property type="protein sequence ID" value="SPZ97586.1"/>
    <property type="molecule type" value="Genomic_DNA"/>
</dbReference>
<dbReference type="InterPro" id="IPR001447">
    <property type="entry name" value="Arylamine_N-AcTrfase"/>
</dbReference>
<evidence type="ECO:0000256" key="1">
    <source>
        <dbReference type="ARBA" id="ARBA00006547"/>
    </source>
</evidence>
<sequence>MPQSFGRATMSENHLTLTKDGTPEKLAITKDNYKQFLTKYFGLNVTISRLENSDN</sequence>
<dbReference type="SUPFAM" id="SSF54001">
    <property type="entry name" value="Cysteine proteinases"/>
    <property type="match status" value="1"/>
</dbReference>
<name>A0A2X2JZF4_STAAU</name>
<keyword evidence="2" id="KW-0808">Transferase</keyword>
<organism evidence="2 3">
    <name type="scientific">Staphylococcus aureus</name>
    <dbReference type="NCBI Taxonomy" id="1280"/>
    <lineage>
        <taxon>Bacteria</taxon>
        <taxon>Bacillati</taxon>
        <taxon>Bacillota</taxon>
        <taxon>Bacilli</taxon>
        <taxon>Bacillales</taxon>
        <taxon>Staphylococcaceae</taxon>
        <taxon>Staphylococcus</taxon>
    </lineage>
</organism>
<comment type="similarity">
    <text evidence="1">Belongs to the arylamine N-acetyltransferase family.</text>
</comment>
<gene>
    <name evidence="2" type="ORF">NCTC7878_00969</name>
</gene>
<protein>
    <submittedName>
        <fullName evidence="2">N-acetyltransferase</fullName>
    </submittedName>
</protein>
<evidence type="ECO:0000313" key="3">
    <source>
        <dbReference type="Proteomes" id="UP000249913"/>
    </source>
</evidence>
<accession>A0A2X2JZF4</accession>